<dbReference type="Pfam" id="PF00534">
    <property type="entry name" value="Glycos_transf_1"/>
    <property type="match status" value="1"/>
</dbReference>
<keyword evidence="1" id="KW-1133">Transmembrane helix</keyword>
<dbReference type="PANTHER" id="PTHR12526:SF634">
    <property type="entry name" value="BLL3361 PROTEIN"/>
    <property type="match status" value="1"/>
</dbReference>
<evidence type="ECO:0000256" key="1">
    <source>
        <dbReference type="SAM" id="Phobius"/>
    </source>
</evidence>
<dbReference type="InterPro" id="IPR028098">
    <property type="entry name" value="Glyco_trans_4-like_N"/>
</dbReference>
<dbReference type="PANTHER" id="PTHR12526">
    <property type="entry name" value="GLYCOSYLTRANSFERASE"/>
    <property type="match status" value="1"/>
</dbReference>
<reference evidence="5" key="1">
    <citation type="submission" date="2017-09" db="EMBL/GenBank/DDBJ databases">
        <title>Depth-based differentiation of microbial function through sediment-hosted aquifers and enrichment of novel symbionts in the deep terrestrial subsurface.</title>
        <authorList>
            <person name="Probst A.J."/>
            <person name="Ladd B."/>
            <person name="Jarett J.K."/>
            <person name="Geller-Mcgrath D.E."/>
            <person name="Sieber C.M.K."/>
            <person name="Emerson J.B."/>
            <person name="Anantharaman K."/>
            <person name="Thomas B.C."/>
            <person name="Malmstrom R."/>
            <person name="Stieglmeier M."/>
            <person name="Klingl A."/>
            <person name="Woyke T."/>
            <person name="Ryan C.M."/>
            <person name="Banfield J.F."/>
        </authorList>
    </citation>
    <scope>NUCLEOTIDE SEQUENCE [LARGE SCALE GENOMIC DNA]</scope>
</reference>
<dbReference type="AlphaFoldDB" id="A0A2H0V8J3"/>
<dbReference type="Gene3D" id="3.40.50.2000">
    <property type="entry name" value="Glycogen Phosphorylase B"/>
    <property type="match status" value="2"/>
</dbReference>
<evidence type="ECO:0000259" key="2">
    <source>
        <dbReference type="Pfam" id="PF00534"/>
    </source>
</evidence>
<dbReference type="CDD" id="cd03801">
    <property type="entry name" value="GT4_PimA-like"/>
    <property type="match status" value="1"/>
</dbReference>
<name>A0A2H0V8J3_9BACT</name>
<keyword evidence="1" id="KW-0472">Membrane</keyword>
<keyword evidence="1" id="KW-0812">Transmembrane</keyword>
<evidence type="ECO:0000259" key="3">
    <source>
        <dbReference type="Pfam" id="PF13439"/>
    </source>
</evidence>
<dbReference type="InterPro" id="IPR001296">
    <property type="entry name" value="Glyco_trans_1"/>
</dbReference>
<evidence type="ECO:0000313" key="5">
    <source>
        <dbReference type="Proteomes" id="UP000229972"/>
    </source>
</evidence>
<dbReference type="Pfam" id="PF13439">
    <property type="entry name" value="Glyco_transf_4"/>
    <property type="match status" value="1"/>
</dbReference>
<feature type="transmembrane region" description="Helical" evidence="1">
    <location>
        <begin position="69"/>
        <end position="90"/>
    </location>
</feature>
<evidence type="ECO:0000313" key="4">
    <source>
        <dbReference type="EMBL" id="PIR95405.1"/>
    </source>
</evidence>
<organism evidence="4 5">
    <name type="scientific">Candidatus Falkowbacteria bacterium CG10_big_fil_rev_8_21_14_0_10_37_18</name>
    <dbReference type="NCBI Taxonomy" id="1974562"/>
    <lineage>
        <taxon>Bacteria</taxon>
        <taxon>Candidatus Falkowiibacteriota</taxon>
    </lineage>
</organism>
<dbReference type="SUPFAM" id="SSF53756">
    <property type="entry name" value="UDP-Glycosyltransferase/glycogen phosphorylase"/>
    <property type="match status" value="1"/>
</dbReference>
<comment type="caution">
    <text evidence="4">The sequence shown here is derived from an EMBL/GenBank/DDBJ whole genome shotgun (WGS) entry which is preliminary data.</text>
</comment>
<feature type="domain" description="Glycosyltransferase subfamily 4-like N-terminal" evidence="3">
    <location>
        <begin position="56"/>
        <end position="156"/>
    </location>
</feature>
<sequence>MKTLLITLEYPPFKGGIASYYSNLLKSWPLNEALEILDNNKNQLVVTQGLFAWRRAFKTVWQRLQKNDISYILVGHILPLGTVTFILSYLKSFKYAVFLHGLDFNATLNSPRKRFLSALILRRADKIICANNYTAGIVADFYPAACNKIKVVNPGVTGPDDEEINKISNTVNLDSRYNLKTRLILLSVGRLVRRKGVDYVIKAIEQMSEPEKKNLVYFIAGAGPDEKYLKSLVAAEDTKRIIFLGAVDEKDKWRWLKRSDIFIMPARNIKGDVEGFGIVYLEANLMSRPVIAGNSGGVGDAILDSYNGLLVEAENIASIKAAIIKLAGDAQLRKKLGEQGRERALKEFNWSGQAKKIIDIINTQNL</sequence>
<dbReference type="GO" id="GO:0016757">
    <property type="term" value="F:glycosyltransferase activity"/>
    <property type="evidence" value="ECO:0007669"/>
    <property type="project" value="InterPro"/>
</dbReference>
<protein>
    <submittedName>
        <fullName evidence="4">Uncharacterized protein</fullName>
    </submittedName>
</protein>
<gene>
    <name evidence="4" type="ORF">COT93_02620</name>
</gene>
<proteinExistence type="predicted"/>
<dbReference type="Proteomes" id="UP000229972">
    <property type="component" value="Unassembled WGS sequence"/>
</dbReference>
<accession>A0A2H0V8J3</accession>
<dbReference type="EMBL" id="PFAL01000024">
    <property type="protein sequence ID" value="PIR95405.1"/>
    <property type="molecule type" value="Genomic_DNA"/>
</dbReference>
<feature type="domain" description="Glycosyl transferase family 1" evidence="2">
    <location>
        <begin position="180"/>
        <end position="343"/>
    </location>
</feature>